<evidence type="ECO:0000313" key="3">
    <source>
        <dbReference type="EMBL" id="SDI01436.1"/>
    </source>
</evidence>
<sequence>MSETDSFIEEVTEEVRRDKLFALFRRYGWIGILAVLLIVGGAGWNEWRKAQDRAAAEALGDRMISALESDSALSRAAALGDIPTEGAGQDMLIALARAGELSAAGDTAAAVEALQQVAANGDVPEIYRRLAGFRALVLQTDLPAEERRRQFESFAQAGGILRLLSEEQIALIDIGTGAQDAALDRLGRIVQDAEATTGLRRRASQLIVSLGGEVPQIASSLAETPLDQ</sequence>
<dbReference type="RefSeq" id="WP_090025882.1">
    <property type="nucleotide sequence ID" value="NZ_FNEB01000001.1"/>
</dbReference>
<name>A0A1G8H4A1_9RHOB</name>
<keyword evidence="1" id="KW-0812">Transmembrane</keyword>
<gene>
    <name evidence="3" type="ORF">SAMN05421850_101356</name>
</gene>
<keyword evidence="1" id="KW-0472">Membrane</keyword>
<dbReference type="Pfam" id="PF09976">
    <property type="entry name" value="TPR_21"/>
    <property type="match status" value="1"/>
</dbReference>
<evidence type="ECO:0000259" key="2">
    <source>
        <dbReference type="Pfam" id="PF09976"/>
    </source>
</evidence>
<dbReference type="OrthoDB" id="7173339at2"/>
<accession>A0A1G8H4A1</accession>
<reference evidence="3 4" key="1">
    <citation type="submission" date="2016-10" db="EMBL/GenBank/DDBJ databases">
        <authorList>
            <person name="de Groot N.N."/>
        </authorList>
    </citation>
    <scope>NUCLEOTIDE SEQUENCE [LARGE SCALE GENOMIC DNA]</scope>
    <source>
        <strain evidence="3 4">DSM 28010</strain>
    </source>
</reference>
<feature type="domain" description="Ancillary SecYEG translocon subunit/Cell division coordinator CpoB TPR" evidence="2">
    <location>
        <begin position="27"/>
        <end position="134"/>
    </location>
</feature>
<keyword evidence="1" id="KW-1133">Transmembrane helix</keyword>
<dbReference type="AlphaFoldDB" id="A0A1G8H4A1"/>
<keyword evidence="4" id="KW-1185">Reference proteome</keyword>
<dbReference type="InterPro" id="IPR018704">
    <property type="entry name" value="SecYEG/CpoB_TPR"/>
</dbReference>
<protein>
    <recommendedName>
        <fullName evidence="2">Ancillary SecYEG translocon subunit/Cell division coordinator CpoB TPR domain-containing protein</fullName>
    </recommendedName>
</protein>
<dbReference type="EMBL" id="FNEB01000001">
    <property type="protein sequence ID" value="SDI01436.1"/>
    <property type="molecule type" value="Genomic_DNA"/>
</dbReference>
<proteinExistence type="predicted"/>
<organism evidence="3 4">
    <name type="scientific">Lutimaribacter saemankumensis</name>
    <dbReference type="NCBI Taxonomy" id="490829"/>
    <lineage>
        <taxon>Bacteria</taxon>
        <taxon>Pseudomonadati</taxon>
        <taxon>Pseudomonadota</taxon>
        <taxon>Alphaproteobacteria</taxon>
        <taxon>Rhodobacterales</taxon>
        <taxon>Roseobacteraceae</taxon>
        <taxon>Lutimaribacter</taxon>
    </lineage>
</organism>
<evidence type="ECO:0000313" key="4">
    <source>
        <dbReference type="Proteomes" id="UP000199340"/>
    </source>
</evidence>
<feature type="transmembrane region" description="Helical" evidence="1">
    <location>
        <begin position="27"/>
        <end position="44"/>
    </location>
</feature>
<dbReference type="STRING" id="490829.SAMN05421850_101356"/>
<evidence type="ECO:0000256" key="1">
    <source>
        <dbReference type="SAM" id="Phobius"/>
    </source>
</evidence>
<dbReference type="Proteomes" id="UP000199340">
    <property type="component" value="Unassembled WGS sequence"/>
</dbReference>